<dbReference type="STRING" id="396588.Tgr7_1635"/>
<gene>
    <name evidence="1" type="ordered locus">Tgr7_1635</name>
</gene>
<dbReference type="Pfam" id="PF07030">
    <property type="entry name" value="Phage_Mu_Gp36"/>
    <property type="match status" value="1"/>
</dbReference>
<evidence type="ECO:0008006" key="3">
    <source>
        <dbReference type="Google" id="ProtNLM"/>
    </source>
</evidence>
<organism evidence="1 2">
    <name type="scientific">Thioalkalivibrio sulfidiphilus (strain HL-EbGR7)</name>
    <dbReference type="NCBI Taxonomy" id="396588"/>
    <lineage>
        <taxon>Bacteria</taxon>
        <taxon>Pseudomonadati</taxon>
        <taxon>Pseudomonadota</taxon>
        <taxon>Gammaproteobacteria</taxon>
        <taxon>Chromatiales</taxon>
        <taxon>Ectothiorhodospiraceae</taxon>
        <taxon>Thioalkalivibrio</taxon>
    </lineage>
</organism>
<accession>B8GS14</accession>
<reference evidence="1 2" key="1">
    <citation type="journal article" date="2011" name="Stand. Genomic Sci.">
        <title>Complete genome sequence of 'Thioalkalivibrio sulfidophilus' HL-EbGr7.</title>
        <authorList>
            <person name="Muyzer G."/>
            <person name="Sorokin D.Y."/>
            <person name="Mavromatis K."/>
            <person name="Lapidus A."/>
            <person name="Clum A."/>
            <person name="Ivanova N."/>
            <person name="Pati A."/>
            <person name="d'Haeseleer P."/>
            <person name="Woyke T."/>
            <person name="Kyrpides N.C."/>
        </authorList>
    </citation>
    <scope>NUCLEOTIDE SEQUENCE [LARGE SCALE GENOMIC DNA]</scope>
    <source>
        <strain evidence="1 2">HL-EbGR7</strain>
    </source>
</reference>
<evidence type="ECO:0000313" key="2">
    <source>
        <dbReference type="Proteomes" id="UP000002383"/>
    </source>
</evidence>
<dbReference type="InterPro" id="IPR009752">
    <property type="entry name" value="Phage_Mu_GpJ"/>
</dbReference>
<name>B8GS14_THISH</name>
<dbReference type="KEGG" id="tgr:Tgr7_1635"/>
<dbReference type="RefSeq" id="WP_012638201.1">
    <property type="nucleotide sequence ID" value="NC_011901.1"/>
</dbReference>
<dbReference type="AlphaFoldDB" id="B8GS14"/>
<dbReference type="OrthoDB" id="9812088at2"/>
<keyword evidence="2" id="KW-1185">Reference proteome</keyword>
<evidence type="ECO:0000313" key="1">
    <source>
        <dbReference type="EMBL" id="ACL72718.1"/>
    </source>
</evidence>
<dbReference type="EMBL" id="CP001339">
    <property type="protein sequence ID" value="ACL72718.1"/>
    <property type="molecule type" value="Genomic_DNA"/>
</dbReference>
<dbReference type="HOGENOM" id="CLU_112375_1_1_6"/>
<dbReference type="Proteomes" id="UP000002383">
    <property type="component" value="Chromosome"/>
</dbReference>
<dbReference type="eggNOG" id="COG4387">
    <property type="taxonomic scope" value="Bacteria"/>
</dbReference>
<sequence>MSYAEVSHLVERFGEVEIRQLTDRAHQGEIDAAIAERALVDATAEIDGYLAARYVLPLAHVPTVLVRLCADMARYYLYDDHAPEQVVMRFKAALDTLLRISRGDIDLGVSAEGEAPASADGAEMVSGGRVWDRNDSKGFL</sequence>
<protein>
    <recommendedName>
        <fullName evidence="3">Mu-like prophage protein gp36</fullName>
    </recommendedName>
</protein>
<proteinExistence type="predicted"/>